<dbReference type="AlphaFoldDB" id="A0A4U1C6I8"/>
<evidence type="ECO:0000313" key="2">
    <source>
        <dbReference type="Proteomes" id="UP000308181"/>
    </source>
</evidence>
<organism evidence="1 2">
    <name type="scientific">Pedobacter cryophilus</name>
    <dbReference type="NCBI Taxonomy" id="2571271"/>
    <lineage>
        <taxon>Bacteria</taxon>
        <taxon>Pseudomonadati</taxon>
        <taxon>Bacteroidota</taxon>
        <taxon>Sphingobacteriia</taxon>
        <taxon>Sphingobacteriales</taxon>
        <taxon>Sphingobacteriaceae</taxon>
        <taxon>Pedobacter</taxon>
    </lineage>
</organism>
<accession>A0A4U1C6I8</accession>
<reference evidence="1 2" key="1">
    <citation type="submission" date="2019-04" db="EMBL/GenBank/DDBJ databases">
        <title>Pedobacter sp. AR-3-17 sp. nov., isolated from Arctic soil.</title>
        <authorList>
            <person name="Dahal R.H."/>
            <person name="Kim D.-U."/>
        </authorList>
    </citation>
    <scope>NUCLEOTIDE SEQUENCE [LARGE SCALE GENOMIC DNA]</scope>
    <source>
        <strain evidence="1 2">AR-3-17</strain>
    </source>
</reference>
<dbReference type="RefSeq" id="WP_136825234.1">
    <property type="nucleotide sequence ID" value="NZ_SWBP01000001.1"/>
</dbReference>
<name>A0A4U1C6I8_9SPHI</name>
<evidence type="ECO:0000313" key="1">
    <source>
        <dbReference type="EMBL" id="TKC01029.1"/>
    </source>
</evidence>
<protein>
    <submittedName>
        <fullName evidence="1">Uncharacterized protein</fullName>
    </submittedName>
</protein>
<dbReference type="Proteomes" id="UP000308181">
    <property type="component" value="Unassembled WGS sequence"/>
</dbReference>
<keyword evidence="2" id="KW-1185">Reference proteome</keyword>
<dbReference type="OrthoDB" id="797407at2"/>
<dbReference type="EMBL" id="SWBP01000001">
    <property type="protein sequence ID" value="TKC01029.1"/>
    <property type="molecule type" value="Genomic_DNA"/>
</dbReference>
<proteinExistence type="predicted"/>
<gene>
    <name evidence="1" type="ORF">FA046_04965</name>
</gene>
<comment type="caution">
    <text evidence="1">The sequence shown here is derived from an EMBL/GenBank/DDBJ whole genome shotgun (WGS) entry which is preliminary data.</text>
</comment>
<sequence>MNPLQTDNLMALSFLIDEEIYVVKNQEEINHPKKEISAPEKEVSAVVLDPLPKAKEEILTNEIPNKEANPAVVEITLPNAKKDFKYLGENNKYILIIVKEPAVDFLKRDDLTFLLKILGAKKLELNDVAIINTEKNDALNFDDLKDFFACNKIITFGIDPKSLQITGAVANKKSVFKNISILGTWDLTRLQQDVNKKTIFWNEFKTF</sequence>